<keyword evidence="9 10" id="KW-0414">Isoprene biosynthesis</keyword>
<dbReference type="Proteomes" id="UP000632659">
    <property type="component" value="Unassembled WGS sequence"/>
</dbReference>
<feature type="domain" description="Transketolase-like pyrimidine-binding" evidence="11">
    <location>
        <begin position="316"/>
        <end position="480"/>
    </location>
</feature>
<dbReference type="PANTHER" id="PTHR43322">
    <property type="entry name" value="1-D-DEOXYXYLULOSE 5-PHOSPHATE SYNTHASE-RELATED"/>
    <property type="match status" value="1"/>
</dbReference>
<dbReference type="CDD" id="cd02007">
    <property type="entry name" value="TPP_DXS"/>
    <property type="match status" value="1"/>
</dbReference>
<dbReference type="NCBIfam" id="NF003933">
    <property type="entry name" value="PRK05444.2-2"/>
    <property type="match status" value="1"/>
</dbReference>
<name>A0A8J6P538_9FIRM</name>
<evidence type="ECO:0000256" key="10">
    <source>
        <dbReference type="HAMAP-Rule" id="MF_00315"/>
    </source>
</evidence>
<dbReference type="InterPro" id="IPR005477">
    <property type="entry name" value="Dxylulose-5-P_synthase"/>
</dbReference>
<keyword evidence="5 10" id="KW-0479">Metal-binding</keyword>
<dbReference type="InterPro" id="IPR005475">
    <property type="entry name" value="Transketolase-like_Pyr-bd"/>
</dbReference>
<evidence type="ECO:0000259" key="11">
    <source>
        <dbReference type="SMART" id="SM00861"/>
    </source>
</evidence>
<feature type="binding site" evidence="10">
    <location>
        <position position="75"/>
    </location>
    <ligand>
        <name>thiamine diphosphate</name>
        <dbReference type="ChEBI" id="CHEBI:58937"/>
    </ligand>
</feature>
<evidence type="ECO:0000313" key="13">
    <source>
        <dbReference type="Proteomes" id="UP000632659"/>
    </source>
</evidence>
<accession>A0A8J6P538</accession>
<feature type="binding site" evidence="10">
    <location>
        <position position="176"/>
    </location>
    <ligand>
        <name>Mg(2+)</name>
        <dbReference type="ChEBI" id="CHEBI:18420"/>
    </ligand>
</feature>
<comment type="caution">
    <text evidence="12">The sequence shown here is derived from an EMBL/GenBank/DDBJ whole genome shotgun (WGS) entry which is preliminary data.</text>
</comment>
<dbReference type="Gene3D" id="3.40.50.920">
    <property type="match status" value="1"/>
</dbReference>
<keyword evidence="6 10" id="KW-0460">Magnesium</keyword>
<comment type="similarity">
    <text evidence="2 10">Belongs to the transketolase family. DXPS subfamily.</text>
</comment>
<keyword evidence="4 10" id="KW-0808">Transferase</keyword>
<dbReference type="InterPro" id="IPR009014">
    <property type="entry name" value="Transketo_C/PFOR_II"/>
</dbReference>
<dbReference type="GO" id="GO:0009228">
    <property type="term" value="P:thiamine biosynthetic process"/>
    <property type="evidence" value="ECO:0007669"/>
    <property type="project" value="UniProtKB-UniRule"/>
</dbReference>
<comment type="cofactor">
    <cofactor evidence="10">
        <name>Mg(2+)</name>
        <dbReference type="ChEBI" id="CHEBI:18420"/>
    </cofactor>
    <text evidence="10">Binds 1 Mg(2+) ion per subunit.</text>
</comment>
<dbReference type="RefSeq" id="WP_154824644.1">
    <property type="nucleotide sequence ID" value="NZ_JACRTL010000001.1"/>
</dbReference>
<dbReference type="InterPro" id="IPR020826">
    <property type="entry name" value="Transketolase_BS"/>
</dbReference>
<dbReference type="PANTHER" id="PTHR43322:SF5">
    <property type="entry name" value="1-DEOXY-D-XYLULOSE-5-PHOSPHATE SYNTHASE, CHLOROPLASTIC"/>
    <property type="match status" value="1"/>
</dbReference>
<feature type="binding site" evidence="10">
    <location>
        <position position="147"/>
    </location>
    <ligand>
        <name>Mg(2+)</name>
        <dbReference type="ChEBI" id="CHEBI:18420"/>
    </ligand>
</feature>
<evidence type="ECO:0000256" key="4">
    <source>
        <dbReference type="ARBA" id="ARBA00022679"/>
    </source>
</evidence>
<dbReference type="PROSITE" id="PS00802">
    <property type="entry name" value="TRANSKETOLASE_2"/>
    <property type="match status" value="1"/>
</dbReference>
<dbReference type="NCBIfam" id="TIGR00204">
    <property type="entry name" value="dxs"/>
    <property type="match status" value="1"/>
</dbReference>
<dbReference type="GO" id="GO:0000287">
    <property type="term" value="F:magnesium ion binding"/>
    <property type="evidence" value="ECO:0007669"/>
    <property type="project" value="UniProtKB-UniRule"/>
</dbReference>
<feature type="binding site" evidence="10">
    <location>
        <position position="367"/>
    </location>
    <ligand>
        <name>thiamine diphosphate</name>
        <dbReference type="ChEBI" id="CHEBI:58937"/>
    </ligand>
</feature>
<dbReference type="SUPFAM" id="SSF52922">
    <property type="entry name" value="TK C-terminal domain-like"/>
    <property type="match status" value="1"/>
</dbReference>
<dbReference type="SMART" id="SM00861">
    <property type="entry name" value="Transket_pyr"/>
    <property type="match status" value="1"/>
</dbReference>
<comment type="cofactor">
    <cofactor evidence="10">
        <name>thiamine diphosphate</name>
        <dbReference type="ChEBI" id="CHEBI:58937"/>
    </cofactor>
    <text evidence="10">Binds 1 thiamine pyrophosphate per subunit.</text>
</comment>
<evidence type="ECO:0000313" key="12">
    <source>
        <dbReference type="EMBL" id="MBC8609839.1"/>
    </source>
</evidence>
<reference evidence="12" key="1">
    <citation type="submission" date="2020-08" db="EMBL/GenBank/DDBJ databases">
        <title>Genome public.</title>
        <authorList>
            <person name="Liu C."/>
            <person name="Sun Q."/>
        </authorList>
    </citation>
    <scope>NUCLEOTIDE SEQUENCE</scope>
    <source>
        <strain evidence="12">NSJ-15</strain>
    </source>
</reference>
<evidence type="ECO:0000256" key="3">
    <source>
        <dbReference type="ARBA" id="ARBA00011738"/>
    </source>
</evidence>
<dbReference type="HAMAP" id="MF_00315">
    <property type="entry name" value="DXP_synth"/>
    <property type="match status" value="1"/>
</dbReference>
<dbReference type="GO" id="GO:0030976">
    <property type="term" value="F:thiamine pyrophosphate binding"/>
    <property type="evidence" value="ECO:0007669"/>
    <property type="project" value="UniProtKB-UniRule"/>
</dbReference>
<dbReference type="EC" id="2.2.1.7" evidence="10"/>
<feature type="binding site" evidence="10">
    <location>
        <begin position="116"/>
        <end position="118"/>
    </location>
    <ligand>
        <name>thiamine diphosphate</name>
        <dbReference type="ChEBI" id="CHEBI:58937"/>
    </ligand>
</feature>
<feature type="binding site" evidence="10">
    <location>
        <position position="176"/>
    </location>
    <ligand>
        <name>thiamine diphosphate</name>
        <dbReference type="ChEBI" id="CHEBI:58937"/>
    </ligand>
</feature>
<evidence type="ECO:0000256" key="2">
    <source>
        <dbReference type="ARBA" id="ARBA00011081"/>
    </source>
</evidence>
<comment type="pathway">
    <text evidence="1 10">Metabolic intermediate biosynthesis; 1-deoxy-D-xylulose 5-phosphate biosynthesis; 1-deoxy-D-xylulose 5-phosphate from D-glyceraldehyde 3-phosphate and pyruvate: step 1/1.</text>
</comment>
<dbReference type="GO" id="GO:0016114">
    <property type="term" value="P:terpenoid biosynthetic process"/>
    <property type="evidence" value="ECO:0007669"/>
    <property type="project" value="UniProtKB-UniRule"/>
</dbReference>
<sequence>MEHRILDIIHSPRDLDRLSESDLQLLAKEIREFLIKSISKTGGHLSSNLGVVELTLAIHRIFRSPYDKIIWDVGHQSYVHKILTGRKERFDTLRQEDGLCGFPKPKESIHDAFIGGHSSTSISAGYGMAKAMSLKGDSHHVVAVIGDGSYTGGMVYEAMNNAGQSKNNLIVILNQNNMSISKNVGAFAKYLTSIRMKQGYHDFKKSVEKTLDHTPIIGKHLKNSIRSSKSVLKNVLYNSTFFEKMGFSYLGPVDGHDLPTLMEALATAKMMEGPVLVHVDTTKGKGYCYAEENPGAYHGISCFDVETGNPDVAAQDSYSNVFGRALSRFAGTDQSICAITAAMKYGTGLQHFASRYRSRFFDVGIAEQHAVTFACGLASQGMKPVFAVYSSFLQRGYDQIIHDASIEPQHIVLGIDRAGIVGDDGETHQGVFDVSFLSTIPNITIYSPESYAELEMSLQKALYDHDGVVAVRYPRGSEKISHRLVCKDKGNLVFEKKPGKTLVITYGRLTEQVCRAAEDLPNVSVMKLIRITPLPEQALQTAMEYEQIFFFEEGMKNGGIGQQMMCKLYEQGFQGRFQVTAIEGEFIRQGAVEKVFCRYGLDAASIRETIECGGNCEREN</sequence>
<dbReference type="Pfam" id="PF02779">
    <property type="entry name" value="Transket_pyr"/>
    <property type="match status" value="1"/>
</dbReference>
<dbReference type="UniPathway" id="UPA00064">
    <property type="reaction ID" value="UER00091"/>
</dbReference>
<dbReference type="GO" id="GO:0019288">
    <property type="term" value="P:isopentenyl diphosphate biosynthetic process, methylerythritol 4-phosphate pathway"/>
    <property type="evidence" value="ECO:0007669"/>
    <property type="project" value="TreeGrafter"/>
</dbReference>
<dbReference type="Gene3D" id="3.40.50.970">
    <property type="match status" value="2"/>
</dbReference>
<comment type="subunit">
    <text evidence="3 10">Homodimer.</text>
</comment>
<dbReference type="EMBL" id="JACRTL010000001">
    <property type="protein sequence ID" value="MBC8609839.1"/>
    <property type="molecule type" value="Genomic_DNA"/>
</dbReference>
<dbReference type="Pfam" id="PF02780">
    <property type="entry name" value="Transketolase_C"/>
    <property type="match status" value="1"/>
</dbReference>
<keyword evidence="7 10" id="KW-0784">Thiamine biosynthesis</keyword>
<comment type="function">
    <text evidence="10">Catalyzes the acyloin condensation reaction between C atoms 2 and 3 of pyruvate and glyceraldehyde 3-phosphate to yield 1-deoxy-D-xylulose-5-phosphate (DXP).</text>
</comment>
<dbReference type="SUPFAM" id="SSF52518">
    <property type="entry name" value="Thiamin diphosphate-binding fold (THDP-binding)"/>
    <property type="match status" value="1"/>
</dbReference>
<evidence type="ECO:0000256" key="6">
    <source>
        <dbReference type="ARBA" id="ARBA00022842"/>
    </source>
</evidence>
<keyword evidence="8 10" id="KW-0786">Thiamine pyrophosphate</keyword>
<dbReference type="GO" id="GO:0008661">
    <property type="term" value="F:1-deoxy-D-xylulose-5-phosphate synthase activity"/>
    <property type="evidence" value="ECO:0007669"/>
    <property type="project" value="UniProtKB-UniRule"/>
</dbReference>
<feature type="binding site" evidence="10">
    <location>
        <begin position="148"/>
        <end position="149"/>
    </location>
    <ligand>
        <name>thiamine diphosphate</name>
        <dbReference type="ChEBI" id="CHEBI:58937"/>
    </ligand>
</feature>
<dbReference type="PROSITE" id="PS00801">
    <property type="entry name" value="TRANSKETOLASE_1"/>
    <property type="match status" value="1"/>
</dbReference>
<dbReference type="CDD" id="cd07033">
    <property type="entry name" value="TPP_PYR_DXS_TK_like"/>
    <property type="match status" value="1"/>
</dbReference>
<organism evidence="12 13">
    <name type="scientific">Massiliimalia timonensis</name>
    <dbReference type="NCBI Taxonomy" id="1987501"/>
    <lineage>
        <taxon>Bacteria</taxon>
        <taxon>Bacillati</taxon>
        <taxon>Bacillota</taxon>
        <taxon>Clostridia</taxon>
        <taxon>Eubacteriales</taxon>
        <taxon>Oscillospiraceae</taxon>
        <taxon>Massiliimalia</taxon>
    </lineage>
</organism>
<dbReference type="AlphaFoldDB" id="A0A8J6P538"/>
<evidence type="ECO:0000256" key="9">
    <source>
        <dbReference type="ARBA" id="ARBA00023229"/>
    </source>
</evidence>
<comment type="catalytic activity">
    <reaction evidence="10">
        <text>D-glyceraldehyde 3-phosphate + pyruvate + H(+) = 1-deoxy-D-xylulose 5-phosphate + CO2</text>
        <dbReference type="Rhea" id="RHEA:12605"/>
        <dbReference type="ChEBI" id="CHEBI:15361"/>
        <dbReference type="ChEBI" id="CHEBI:15378"/>
        <dbReference type="ChEBI" id="CHEBI:16526"/>
        <dbReference type="ChEBI" id="CHEBI:57792"/>
        <dbReference type="ChEBI" id="CHEBI:59776"/>
        <dbReference type="EC" id="2.2.1.7"/>
    </reaction>
</comment>
<protein>
    <recommendedName>
        <fullName evidence="10">1-deoxy-D-xylulose-5-phosphate synthase</fullName>
        <ecNumber evidence="10">2.2.1.7</ecNumber>
    </recommendedName>
    <alternativeName>
        <fullName evidence="10">1-deoxyxylulose-5-phosphate synthase</fullName>
        <shortName evidence="10">DXP synthase</shortName>
        <shortName evidence="10">DXPS</shortName>
    </alternativeName>
</protein>
<dbReference type="InterPro" id="IPR049557">
    <property type="entry name" value="Transketolase_CS"/>
</dbReference>
<feature type="binding site" evidence="10">
    <location>
        <position position="287"/>
    </location>
    <ligand>
        <name>thiamine diphosphate</name>
        <dbReference type="ChEBI" id="CHEBI:58937"/>
    </ligand>
</feature>
<evidence type="ECO:0000256" key="8">
    <source>
        <dbReference type="ARBA" id="ARBA00023052"/>
    </source>
</evidence>
<proteinExistence type="inferred from homology"/>
<dbReference type="InterPro" id="IPR029061">
    <property type="entry name" value="THDP-binding"/>
</dbReference>
<gene>
    <name evidence="10" type="primary">dxs</name>
    <name evidence="12" type="ORF">H8702_01715</name>
</gene>
<dbReference type="Pfam" id="PF13292">
    <property type="entry name" value="DXP_synthase_N"/>
    <property type="match status" value="1"/>
</dbReference>
<evidence type="ECO:0000256" key="5">
    <source>
        <dbReference type="ARBA" id="ARBA00022723"/>
    </source>
</evidence>
<evidence type="ECO:0000256" key="7">
    <source>
        <dbReference type="ARBA" id="ARBA00022977"/>
    </source>
</evidence>
<dbReference type="GO" id="GO:0005829">
    <property type="term" value="C:cytosol"/>
    <property type="evidence" value="ECO:0007669"/>
    <property type="project" value="TreeGrafter"/>
</dbReference>
<dbReference type="InterPro" id="IPR033248">
    <property type="entry name" value="Transketolase_C"/>
</dbReference>
<keyword evidence="13" id="KW-1185">Reference proteome</keyword>
<evidence type="ECO:0000256" key="1">
    <source>
        <dbReference type="ARBA" id="ARBA00004980"/>
    </source>
</evidence>